<dbReference type="EMBL" id="UXAU01000009">
    <property type="protein sequence ID" value="VDC18272.1"/>
    <property type="molecule type" value="Genomic_DNA"/>
</dbReference>
<reference evidence="3 4" key="1">
    <citation type="submission" date="2018-11" db="EMBL/GenBank/DDBJ databases">
        <authorList>
            <person name="Criscuolo A."/>
        </authorList>
    </citation>
    <scope>NUCLEOTIDE SEQUENCE [LARGE SCALE GENOMIC DNA]</scope>
    <source>
        <strain evidence="3">AT11b</strain>
    </source>
</reference>
<dbReference type="SUPFAM" id="SSF141868">
    <property type="entry name" value="EAL domain-like"/>
    <property type="match status" value="1"/>
</dbReference>
<evidence type="ECO:0000313" key="3">
    <source>
        <dbReference type="EMBL" id="VDC18272.1"/>
    </source>
</evidence>
<dbReference type="OrthoDB" id="23692at2"/>
<name>A0A3P5WQR5_9MICC</name>
<feature type="domain" description="EAL" evidence="2">
    <location>
        <begin position="100"/>
        <end position="344"/>
    </location>
</feature>
<dbReference type="Gene3D" id="3.20.20.450">
    <property type="entry name" value="EAL domain"/>
    <property type="match status" value="1"/>
</dbReference>
<evidence type="ECO:0000259" key="2">
    <source>
        <dbReference type="PROSITE" id="PS50883"/>
    </source>
</evidence>
<dbReference type="InterPro" id="IPR035919">
    <property type="entry name" value="EAL_sf"/>
</dbReference>
<feature type="region of interest" description="Disordered" evidence="1">
    <location>
        <begin position="348"/>
        <end position="371"/>
    </location>
</feature>
<dbReference type="GO" id="GO:0071111">
    <property type="term" value="F:cyclic-guanylate-specific phosphodiesterase activity"/>
    <property type="evidence" value="ECO:0007669"/>
    <property type="project" value="InterPro"/>
</dbReference>
<dbReference type="PROSITE" id="PS50883">
    <property type="entry name" value="EAL"/>
    <property type="match status" value="1"/>
</dbReference>
<dbReference type="InterPro" id="IPR001633">
    <property type="entry name" value="EAL_dom"/>
</dbReference>
<protein>
    <submittedName>
        <fullName evidence="3">Phytochrome-like protein cph2</fullName>
    </submittedName>
</protein>
<dbReference type="Proteomes" id="UP000280861">
    <property type="component" value="Unassembled WGS sequence"/>
</dbReference>
<dbReference type="PANTHER" id="PTHR33121:SF76">
    <property type="entry name" value="SIGNALING PROTEIN"/>
    <property type="match status" value="1"/>
</dbReference>
<accession>A0A3P5WQR5</accession>
<keyword evidence="4" id="KW-1185">Reference proteome</keyword>
<gene>
    <name evidence="3" type="primary">cph2_1</name>
    <name evidence="3" type="ORF">PSET11_00139</name>
</gene>
<dbReference type="AlphaFoldDB" id="A0A3P5WQR5"/>
<dbReference type="InterPro" id="IPR050706">
    <property type="entry name" value="Cyclic-di-GMP_PDE-like"/>
</dbReference>
<dbReference type="SMART" id="SM00052">
    <property type="entry name" value="EAL"/>
    <property type="match status" value="1"/>
</dbReference>
<organism evidence="3 4">
    <name type="scientific">Arthrobacter ulcerisalmonis</name>
    <dbReference type="NCBI Taxonomy" id="2483813"/>
    <lineage>
        <taxon>Bacteria</taxon>
        <taxon>Bacillati</taxon>
        <taxon>Actinomycetota</taxon>
        <taxon>Actinomycetes</taxon>
        <taxon>Micrococcales</taxon>
        <taxon>Micrococcaceae</taxon>
        <taxon>Arthrobacter</taxon>
    </lineage>
</organism>
<proteinExistence type="predicted"/>
<evidence type="ECO:0000256" key="1">
    <source>
        <dbReference type="SAM" id="MobiDB-lite"/>
    </source>
</evidence>
<sequence>MFTVAVESIASSEGASLVSVRVQAWGIIATVLSDSDPAGAAIRQRLSNSLEENPGVPERALLDYFLEARRLDAGATAQSQGSHTLTAPALPPKIAEQMDSIQSMSRISALLENQMLMTAFQPIYGLAQNDVVGVEALSRFVSDDGAAAELWFAEAAAVGLGANLEFSALGSAAAAARDLAPHLYISLNISPTSCIDPRLPELFAHIDLPINRVVLELTESIPDSEYELFVAAITPLREQGLRLAVDETHSGAGALSRMIHLRPDFVKVGRSVIGGVDTERLQYALAACLVDFTEQIGSTLVAQGIETEGELAALTELGISAGQGYLLGRPSVRPQDWATWSKALAAPEPELLPTAAETETNAGAPKPQQLR</sequence>
<evidence type="ECO:0000313" key="4">
    <source>
        <dbReference type="Proteomes" id="UP000280861"/>
    </source>
</evidence>
<dbReference type="Pfam" id="PF00563">
    <property type="entry name" value="EAL"/>
    <property type="match status" value="1"/>
</dbReference>
<feature type="compositionally biased region" description="Low complexity" evidence="1">
    <location>
        <begin position="348"/>
        <end position="360"/>
    </location>
</feature>
<dbReference type="PANTHER" id="PTHR33121">
    <property type="entry name" value="CYCLIC DI-GMP PHOSPHODIESTERASE PDEF"/>
    <property type="match status" value="1"/>
</dbReference>
<dbReference type="CDD" id="cd01948">
    <property type="entry name" value="EAL"/>
    <property type="match status" value="1"/>
</dbReference>